<evidence type="ECO:0000256" key="1">
    <source>
        <dbReference type="SAM" id="Phobius"/>
    </source>
</evidence>
<feature type="transmembrane region" description="Helical" evidence="1">
    <location>
        <begin position="88"/>
        <end position="112"/>
    </location>
</feature>
<proteinExistence type="predicted"/>
<dbReference type="AlphaFoldDB" id="A0A7D6HUC5"/>
<keyword evidence="1" id="KW-1133">Transmembrane helix</keyword>
<reference evidence="3" key="3">
    <citation type="submission" date="2023-07" db="EMBL/GenBank/DDBJ databases">
        <title>Description of Mycobacterium gordonae subsp. intergordonae subsp.nov. and Mycobacterium gordonae subsp. gordonae subsp. nov.</title>
        <authorList>
            <person name="Huang H."/>
        </authorList>
    </citation>
    <scope>NUCLEOTIDE SEQUENCE [LARGE SCALE GENOMIC DNA]</scope>
    <source>
        <strain evidence="3">24</strain>
    </source>
</reference>
<dbReference type="Proteomes" id="UP000510682">
    <property type="component" value="Chromosome"/>
</dbReference>
<keyword evidence="1" id="KW-0812">Transmembrane</keyword>
<reference evidence="3" key="1">
    <citation type="submission" date="2020-07" db="EMBL/GenBank/DDBJ databases">
        <title>Description of Mycobacterium gordonae subsp. intergordonae subsp.nov. and Mycobacterium gordonae subsp. gordonae subsp. nov.</title>
        <authorList>
            <person name="Yu X."/>
        </authorList>
    </citation>
    <scope>NUCLEOTIDE SEQUENCE [LARGE SCALE GENOMIC DNA]</scope>
    <source>
        <strain evidence="3">24</strain>
    </source>
</reference>
<evidence type="ECO:0000313" key="2">
    <source>
        <dbReference type="EMBL" id="QLL10171.1"/>
    </source>
</evidence>
<reference evidence="2 3" key="2">
    <citation type="submission" date="2020-07" db="EMBL/GenBank/DDBJ databases">
        <authorList>
            <person name="Yu X."/>
        </authorList>
    </citation>
    <scope>NUCLEOTIDE SEQUENCE [LARGE SCALE GENOMIC DNA]</scope>
    <source>
        <strain evidence="3">24</strain>
    </source>
</reference>
<organism evidence="2 3">
    <name type="scientific">Mycobacterium vicinigordonae</name>
    <dbReference type="NCBI Taxonomy" id="1719132"/>
    <lineage>
        <taxon>Bacteria</taxon>
        <taxon>Bacillati</taxon>
        <taxon>Actinomycetota</taxon>
        <taxon>Actinomycetes</taxon>
        <taxon>Mycobacteriales</taxon>
        <taxon>Mycobacteriaceae</taxon>
        <taxon>Mycobacterium</taxon>
    </lineage>
</organism>
<sequence>MLALVKPKVFIDGYEMPPAGWGRTMLPAQPGRHHVHVHVPYFLPSKIGPADAVVDVHPGHVVELEYKAPAWSYSAGSLGTPPQSFNGVGLTVAVMVVPFAVLLLFLLLTILISL</sequence>
<keyword evidence="1" id="KW-0472">Membrane</keyword>
<protein>
    <submittedName>
        <fullName evidence="2">Uncharacterized protein</fullName>
    </submittedName>
</protein>
<dbReference type="EMBL" id="CP059165">
    <property type="protein sequence ID" value="QLL10171.1"/>
    <property type="molecule type" value="Genomic_DNA"/>
</dbReference>
<evidence type="ECO:0000313" key="3">
    <source>
        <dbReference type="Proteomes" id="UP000510682"/>
    </source>
</evidence>
<keyword evidence="3" id="KW-1185">Reference proteome</keyword>
<gene>
    <name evidence="2" type="ORF">H0P51_12175</name>
</gene>
<name>A0A7D6HUC5_9MYCO</name>
<accession>A0A7D6HUC5</accession>
<dbReference type="KEGG" id="mgor:H0P51_12175"/>